<reference evidence="1 2" key="1">
    <citation type="submission" date="2018-08" db="EMBL/GenBank/DDBJ databases">
        <title>Paenibacillus sp. M4BSY-1, whole genome shotgun sequence.</title>
        <authorList>
            <person name="Tuo L."/>
        </authorList>
    </citation>
    <scope>NUCLEOTIDE SEQUENCE [LARGE SCALE GENOMIC DNA]</scope>
    <source>
        <strain evidence="1 2">M4BSY-1</strain>
    </source>
</reference>
<protein>
    <submittedName>
        <fullName evidence="1">Uncharacterized protein</fullName>
    </submittedName>
</protein>
<dbReference type="EMBL" id="QUBQ01000001">
    <property type="protein sequence ID" value="REK76614.1"/>
    <property type="molecule type" value="Genomic_DNA"/>
</dbReference>
<comment type="caution">
    <text evidence="1">The sequence shown here is derived from an EMBL/GenBank/DDBJ whole genome shotgun (WGS) entry which is preliminary data.</text>
</comment>
<sequence length="95" mass="10935">MIWACIDIILIDLMKPSFPFSICCLQQEAGGSRRNIRTSYIIPEASRCRIIFGTRRFLFKCGVFYIPALSGEQRYGGNARKLDFRTGDRNEYTEA</sequence>
<accession>A0A371PKA8</accession>
<dbReference type="AlphaFoldDB" id="A0A371PKA8"/>
<proteinExistence type="predicted"/>
<dbReference type="Proteomes" id="UP000261905">
    <property type="component" value="Unassembled WGS sequence"/>
</dbReference>
<organism evidence="1 2">
    <name type="scientific">Paenibacillus paeoniae</name>
    <dbReference type="NCBI Taxonomy" id="2292705"/>
    <lineage>
        <taxon>Bacteria</taxon>
        <taxon>Bacillati</taxon>
        <taxon>Bacillota</taxon>
        <taxon>Bacilli</taxon>
        <taxon>Bacillales</taxon>
        <taxon>Paenibacillaceae</taxon>
        <taxon>Paenibacillus</taxon>
    </lineage>
</organism>
<name>A0A371PKA8_9BACL</name>
<keyword evidence="2" id="KW-1185">Reference proteome</keyword>
<evidence type="ECO:0000313" key="2">
    <source>
        <dbReference type="Proteomes" id="UP000261905"/>
    </source>
</evidence>
<gene>
    <name evidence="1" type="ORF">DX130_06130</name>
</gene>
<evidence type="ECO:0000313" key="1">
    <source>
        <dbReference type="EMBL" id="REK76614.1"/>
    </source>
</evidence>